<dbReference type="Gene3D" id="1.10.246.130">
    <property type="match status" value="1"/>
</dbReference>
<dbReference type="KEGG" id="tpro:Ga0080559_TMP4748"/>
<dbReference type="InterPro" id="IPR029055">
    <property type="entry name" value="Ntn_hydrolases_N"/>
</dbReference>
<keyword evidence="1" id="KW-0378">Hydrolase</keyword>
<dbReference type="PANTHER" id="PTHR43881">
    <property type="entry name" value="GAMMA-GLUTAMYLTRANSPEPTIDASE (AFU_ORTHOLOGUE AFUA_4G13580)"/>
    <property type="match status" value="1"/>
</dbReference>
<dbReference type="GO" id="GO:0103068">
    <property type="term" value="F:leukotriene C4 gamma-glutamyl transferase activity"/>
    <property type="evidence" value="ECO:0007669"/>
    <property type="project" value="UniProtKB-EC"/>
</dbReference>
<dbReference type="InterPro" id="IPR043138">
    <property type="entry name" value="GGT_lsub"/>
</dbReference>
<evidence type="ECO:0000313" key="2">
    <source>
        <dbReference type="Proteomes" id="UP000186559"/>
    </source>
</evidence>
<sequence length="529" mass="55244">MFDFFSARRPSTLASEAMIATSHPLSTAAGLEILSAGGNAVDAAICAVSVQCVVDPLMTGIGGDCFALYAPKGGKVKALNGSGRAPAGATIEALRGAGLSDEIPQTSPHAVTIPGAISAWCRLHADHGSMPLDRLFARAIGYAENGFPVTPRVAMDWAETAELVGRDEHAAKLFLPGGRAPSVGETRSQPLLAARLREIAAKGAAGFYEGDTAAKMAAHLQSLGGLQTEEDFHEGLDQAHWVDPISTSYGGHDVLECPPNGQGLAALLILRILSKFDLKGGLSEADRIHLHAEATKIAYHHRDALIGDPAACPGVAETLLSDAVVDTLAARIDMSRAGTPALWDEPEHKDTIYLSVVDRDGNAISFINSIFHGFGSTRLDPQTGVLFHSRGSSFRLIDGHPNAIAPGKRPMHTIIPGMLCKDGAAVMPFGVMGGQYQAAGQAAFLSGVLDLGMDLQAAMDAPRSFAFGGELQIEPAVSEAARVDLAARGHKLHVMHSPLGGSQAIRINPETGVLTGGSDTRKDGMALGF</sequence>
<dbReference type="AlphaFoldDB" id="A0A1U7DBK0"/>
<keyword evidence="1" id="KW-0808">Transferase</keyword>
<dbReference type="PRINTS" id="PR01210">
    <property type="entry name" value="GGTRANSPTASE"/>
</dbReference>
<accession>A0A1U7DBK0</accession>
<name>A0A1U7DBK0_9RHOB</name>
<dbReference type="OrthoDB" id="9781342at2"/>
<keyword evidence="2" id="KW-1185">Reference proteome</keyword>
<dbReference type="Gene3D" id="3.60.20.40">
    <property type="match status" value="1"/>
</dbReference>
<keyword evidence="1" id="KW-0012">Acyltransferase</keyword>
<organism evidence="1 2">
    <name type="scientific">Salipiger profundus</name>
    <dbReference type="NCBI Taxonomy" id="1229727"/>
    <lineage>
        <taxon>Bacteria</taxon>
        <taxon>Pseudomonadati</taxon>
        <taxon>Pseudomonadota</taxon>
        <taxon>Alphaproteobacteria</taxon>
        <taxon>Rhodobacterales</taxon>
        <taxon>Roseobacteraceae</taxon>
        <taxon>Salipiger</taxon>
    </lineage>
</organism>
<dbReference type="InterPro" id="IPR052896">
    <property type="entry name" value="GGT-like_enzyme"/>
</dbReference>
<dbReference type="STRING" id="1229727.Ga0080559_TMP4748"/>
<dbReference type="Proteomes" id="UP000186559">
    <property type="component" value="Chromosome"/>
</dbReference>
<reference evidence="1 2" key="1">
    <citation type="submission" date="2016-03" db="EMBL/GenBank/DDBJ databases">
        <title>Deep-sea bacteria in the southern Pacific.</title>
        <authorList>
            <person name="Tang K."/>
        </authorList>
    </citation>
    <scope>NUCLEOTIDE SEQUENCE [LARGE SCALE GENOMIC DNA]</scope>
    <source>
        <strain evidence="1 2">JLT2016</strain>
    </source>
</reference>
<dbReference type="RefSeq" id="WP_076625068.1">
    <property type="nucleotide sequence ID" value="NZ_BMEW01000002.1"/>
</dbReference>
<dbReference type="Pfam" id="PF01019">
    <property type="entry name" value="G_glu_transpept"/>
    <property type="match status" value="1"/>
</dbReference>
<dbReference type="EMBL" id="CP014796">
    <property type="protein sequence ID" value="APX25544.1"/>
    <property type="molecule type" value="Genomic_DNA"/>
</dbReference>
<gene>
    <name evidence="1" type="ORF">Ga0080559_TMP4748</name>
</gene>
<proteinExistence type="predicted"/>
<dbReference type="SUPFAM" id="SSF56235">
    <property type="entry name" value="N-terminal nucleophile aminohydrolases (Ntn hydrolases)"/>
    <property type="match status" value="1"/>
</dbReference>
<dbReference type="GO" id="GO:0036374">
    <property type="term" value="F:glutathione hydrolase activity"/>
    <property type="evidence" value="ECO:0007669"/>
    <property type="project" value="UniProtKB-EC"/>
</dbReference>
<dbReference type="InterPro" id="IPR043137">
    <property type="entry name" value="GGT_ssub_C"/>
</dbReference>
<protein>
    <submittedName>
        <fullName evidence="1">Gamma-glutamyltranspeptidase / glutathione hydrolase</fullName>
        <ecNumber evidence="1">2.3.2.2</ecNumber>
        <ecNumber evidence="1">3.4.19.13</ecNumber>
    </submittedName>
</protein>
<evidence type="ECO:0000313" key="1">
    <source>
        <dbReference type="EMBL" id="APX25544.1"/>
    </source>
</evidence>
<dbReference type="PANTHER" id="PTHR43881:SF1">
    <property type="entry name" value="GAMMA-GLUTAMYLTRANSPEPTIDASE (AFU_ORTHOLOGUE AFUA_4G13580)"/>
    <property type="match status" value="1"/>
</dbReference>
<dbReference type="EC" id="3.4.19.13" evidence="1"/>
<dbReference type="EC" id="2.3.2.2" evidence="1"/>